<name>A0A2H9T616_9ZZZZ</name>
<organism evidence="2">
    <name type="scientific">invertebrate metagenome</name>
    <dbReference type="NCBI Taxonomy" id="1711999"/>
    <lineage>
        <taxon>unclassified sequences</taxon>
        <taxon>metagenomes</taxon>
        <taxon>organismal metagenomes</taxon>
    </lineage>
</organism>
<protein>
    <recommendedName>
        <fullName evidence="1">Tc1-like transposase DDE domain-containing protein</fullName>
    </recommendedName>
</protein>
<evidence type="ECO:0000313" key="2">
    <source>
        <dbReference type="EMBL" id="PJE78666.1"/>
    </source>
</evidence>
<reference evidence="2" key="1">
    <citation type="journal article" date="2017" name="Appl. Environ. Microbiol.">
        <title>Molecular characterization of an Endozoicomonas-like organism causing infection in king scallop Pecten maximus L.</title>
        <authorList>
            <person name="Cano I."/>
            <person name="van Aerle R."/>
            <person name="Ross S."/>
            <person name="Verner-Jeffreys D.W."/>
            <person name="Paley R.K."/>
            <person name="Rimmer G."/>
            <person name="Ryder D."/>
            <person name="Hooper P."/>
            <person name="Stone D."/>
            <person name="Feist S.W."/>
        </authorList>
    </citation>
    <scope>NUCLEOTIDE SEQUENCE</scope>
</reference>
<dbReference type="Pfam" id="PF13358">
    <property type="entry name" value="DDE_3"/>
    <property type="match status" value="1"/>
</dbReference>
<evidence type="ECO:0000259" key="1">
    <source>
        <dbReference type="Pfam" id="PF13358"/>
    </source>
</evidence>
<feature type="domain" description="Tc1-like transposase DDE" evidence="1">
    <location>
        <begin position="3"/>
        <end position="77"/>
    </location>
</feature>
<accession>A0A2H9T616</accession>
<dbReference type="GO" id="GO:0003676">
    <property type="term" value="F:nucleic acid binding"/>
    <property type="evidence" value="ECO:0007669"/>
    <property type="project" value="InterPro"/>
</dbReference>
<dbReference type="AlphaFoldDB" id="A0A2H9T616"/>
<proteinExistence type="predicted"/>
<gene>
    <name evidence="2" type="ORF">CI610_02388</name>
</gene>
<sequence length="80" mass="9472">MKSRRINILGFMNRVNDLFYYPVVGRVNSQTVIDVFDDFAEQMTVPKYSSNDRYTVVMMDNASIHTSKHFRERLDDWMTG</sequence>
<dbReference type="InterPro" id="IPR036397">
    <property type="entry name" value="RNaseH_sf"/>
</dbReference>
<dbReference type="InterPro" id="IPR038717">
    <property type="entry name" value="Tc1-like_DDE_dom"/>
</dbReference>
<dbReference type="Gene3D" id="3.30.420.10">
    <property type="entry name" value="Ribonuclease H-like superfamily/Ribonuclease H"/>
    <property type="match status" value="1"/>
</dbReference>
<comment type="caution">
    <text evidence="2">The sequence shown here is derived from an EMBL/GenBank/DDBJ whole genome shotgun (WGS) entry which is preliminary data.</text>
</comment>
<dbReference type="EMBL" id="NSIT01000144">
    <property type="protein sequence ID" value="PJE78666.1"/>
    <property type="molecule type" value="Genomic_DNA"/>
</dbReference>